<reference evidence="2 3" key="2">
    <citation type="submission" date="2018-11" db="EMBL/GenBank/DDBJ databases">
        <authorList>
            <consortium name="Pathogen Informatics"/>
        </authorList>
    </citation>
    <scope>NUCLEOTIDE SEQUENCE [LARGE SCALE GENOMIC DNA]</scope>
    <source>
        <strain evidence="2 3">Egypt</strain>
    </source>
</reference>
<evidence type="ECO:0000313" key="2">
    <source>
        <dbReference type="EMBL" id="VDP85768.1"/>
    </source>
</evidence>
<name>A0A183ART2_9TREM</name>
<reference evidence="4" key="1">
    <citation type="submission" date="2016-06" db="UniProtKB">
        <authorList>
            <consortium name="WormBaseParasite"/>
        </authorList>
    </citation>
    <scope>IDENTIFICATION</scope>
</reference>
<protein>
    <submittedName>
        <fullName evidence="4">Retrovirus-related Pol polyprotein from transposon 17.6</fullName>
    </submittedName>
</protein>
<sequence>MAAVLFECAESDIYIPNFGPSTNHNNWRRGHFEPIDSCSLENLNIHASACDVEDYLERFEIWCITQKELEGESKTAYFLTVSGKDAYSLLKSLASPDSPIALWYKSLETLLLKHLHPAIFEAAERAKFHSRGGRQPERDFILQFQTQAFVCNFGDQLQTQLRDRLIAGINYPKLQQKLLLIRDCTFQLSTAVCEQYQDVRAIICDEPNLFFNASNSKQSPSRRNRFFEKGSKTPSNVSSLARNEQWIQRWNKCNSCGQRHFRLSCRFRNTKCHNCVRECSKAKGGIKMTHMSPEVTGPPVRIIPLGLDDPVKKALDEMVSKGVLTPVNSSAWATPIVTLLKRDGKTPRI</sequence>
<evidence type="ECO:0000313" key="3">
    <source>
        <dbReference type="Proteomes" id="UP000272942"/>
    </source>
</evidence>
<keyword evidence="3" id="KW-1185">Reference proteome</keyword>
<dbReference type="OrthoDB" id="10064127at2759"/>
<feature type="region of interest" description="Disordered" evidence="1">
    <location>
        <begin position="215"/>
        <end position="236"/>
    </location>
</feature>
<evidence type="ECO:0000256" key="1">
    <source>
        <dbReference type="SAM" id="MobiDB-lite"/>
    </source>
</evidence>
<proteinExistence type="predicted"/>
<organism evidence="4">
    <name type="scientific">Echinostoma caproni</name>
    <dbReference type="NCBI Taxonomy" id="27848"/>
    <lineage>
        <taxon>Eukaryota</taxon>
        <taxon>Metazoa</taxon>
        <taxon>Spiralia</taxon>
        <taxon>Lophotrochozoa</taxon>
        <taxon>Platyhelminthes</taxon>
        <taxon>Trematoda</taxon>
        <taxon>Digenea</taxon>
        <taxon>Plagiorchiida</taxon>
        <taxon>Echinostomata</taxon>
        <taxon>Echinostomatoidea</taxon>
        <taxon>Echinostomatidae</taxon>
        <taxon>Echinostoma</taxon>
    </lineage>
</organism>
<dbReference type="WBParaSite" id="ECPE_0000969801-mRNA-1">
    <property type="protein sequence ID" value="ECPE_0000969801-mRNA-1"/>
    <property type="gene ID" value="ECPE_0000969801"/>
</dbReference>
<accession>A0A183ART2</accession>
<evidence type="ECO:0000313" key="4">
    <source>
        <dbReference type="WBParaSite" id="ECPE_0000969801-mRNA-1"/>
    </source>
</evidence>
<dbReference type="Proteomes" id="UP000272942">
    <property type="component" value="Unassembled WGS sequence"/>
</dbReference>
<dbReference type="EMBL" id="UZAN01047772">
    <property type="protein sequence ID" value="VDP85768.1"/>
    <property type="molecule type" value="Genomic_DNA"/>
</dbReference>
<dbReference type="AlphaFoldDB" id="A0A183ART2"/>
<gene>
    <name evidence="2" type="ORF">ECPE_LOCUS9667</name>
</gene>